<comment type="similarity">
    <text evidence="5">Belongs to the sororin family.</text>
</comment>
<evidence type="ECO:0000256" key="2">
    <source>
        <dbReference type="ARBA" id="ARBA00022776"/>
    </source>
</evidence>
<name>A0A811RGB0_9POAL</name>
<dbReference type="AlphaFoldDB" id="A0A811RGB0"/>
<evidence type="ECO:0000256" key="5">
    <source>
        <dbReference type="ARBA" id="ARBA00093465"/>
    </source>
</evidence>
<comment type="caution">
    <text evidence="8">The sequence shown here is derived from an EMBL/GenBank/DDBJ whole genome shotgun (WGS) entry which is preliminary data.</text>
</comment>
<dbReference type="GO" id="GO:0005634">
    <property type="term" value="C:nucleus"/>
    <property type="evidence" value="ECO:0007669"/>
    <property type="project" value="UniProtKB-SubCell"/>
</dbReference>
<accession>A0A811RGB0</accession>
<keyword evidence="9" id="KW-1185">Reference proteome</keyword>
<dbReference type="OrthoDB" id="1903589at2759"/>
<feature type="region of interest" description="Disordered" evidence="6">
    <location>
        <begin position="162"/>
        <end position="216"/>
    </location>
</feature>
<evidence type="ECO:0000256" key="1">
    <source>
        <dbReference type="ARBA" id="ARBA00022618"/>
    </source>
</evidence>
<keyword evidence="2" id="KW-0498">Mitosis</keyword>
<feature type="domain" description="Sororin C-terminal region" evidence="7">
    <location>
        <begin position="241"/>
        <end position="262"/>
    </location>
</feature>
<dbReference type="PANTHER" id="PTHR35740:SF2">
    <property type="match status" value="1"/>
</dbReference>
<feature type="region of interest" description="Disordered" evidence="6">
    <location>
        <begin position="1"/>
        <end position="142"/>
    </location>
</feature>
<proteinExistence type="inferred from homology"/>
<keyword evidence="1" id="KW-0132">Cell division</keyword>
<dbReference type="GO" id="GO:0051301">
    <property type="term" value="P:cell division"/>
    <property type="evidence" value="ECO:0007669"/>
    <property type="project" value="UniProtKB-KW"/>
</dbReference>
<dbReference type="Proteomes" id="UP000604825">
    <property type="component" value="Unassembled WGS sequence"/>
</dbReference>
<evidence type="ECO:0000259" key="7">
    <source>
        <dbReference type="Pfam" id="PF25220"/>
    </source>
</evidence>
<dbReference type="Pfam" id="PF25220">
    <property type="entry name" value="Sororin_C"/>
    <property type="match status" value="1"/>
</dbReference>
<keyword evidence="3" id="KW-0539">Nucleus</keyword>
<evidence type="ECO:0000256" key="3">
    <source>
        <dbReference type="ARBA" id="ARBA00023242"/>
    </source>
</evidence>
<dbReference type="PANTHER" id="PTHR35740">
    <property type="entry name" value="OS12G0111700 PROTEIN"/>
    <property type="match status" value="1"/>
</dbReference>
<keyword evidence="4" id="KW-0131">Cell cycle</keyword>
<evidence type="ECO:0000256" key="6">
    <source>
        <dbReference type="SAM" id="MobiDB-lite"/>
    </source>
</evidence>
<evidence type="ECO:0000256" key="4">
    <source>
        <dbReference type="ARBA" id="ARBA00023306"/>
    </source>
</evidence>
<feature type="compositionally biased region" description="Low complexity" evidence="6">
    <location>
        <begin position="63"/>
        <end position="106"/>
    </location>
</feature>
<dbReference type="EMBL" id="CAJGYO010000014">
    <property type="protein sequence ID" value="CAD6268925.1"/>
    <property type="molecule type" value="Genomic_DNA"/>
</dbReference>
<gene>
    <name evidence="8" type="ORF">NCGR_LOCUS52230</name>
</gene>
<organism evidence="8 9">
    <name type="scientific">Miscanthus lutarioriparius</name>
    <dbReference type="NCBI Taxonomy" id="422564"/>
    <lineage>
        <taxon>Eukaryota</taxon>
        <taxon>Viridiplantae</taxon>
        <taxon>Streptophyta</taxon>
        <taxon>Embryophyta</taxon>
        <taxon>Tracheophyta</taxon>
        <taxon>Spermatophyta</taxon>
        <taxon>Magnoliopsida</taxon>
        <taxon>Liliopsida</taxon>
        <taxon>Poales</taxon>
        <taxon>Poaceae</taxon>
        <taxon>PACMAD clade</taxon>
        <taxon>Panicoideae</taxon>
        <taxon>Andropogonodae</taxon>
        <taxon>Andropogoneae</taxon>
        <taxon>Saccharinae</taxon>
        <taxon>Miscanthus</taxon>
    </lineage>
</organism>
<protein>
    <recommendedName>
        <fullName evidence="7">Sororin C-terminal region domain-containing protein</fullName>
    </recommendedName>
</protein>
<reference evidence="8" key="1">
    <citation type="submission" date="2020-10" db="EMBL/GenBank/DDBJ databases">
        <authorList>
            <person name="Han B."/>
            <person name="Lu T."/>
            <person name="Zhao Q."/>
            <person name="Huang X."/>
            <person name="Zhao Y."/>
        </authorList>
    </citation>
    <scope>NUCLEOTIDE SEQUENCE</scope>
</reference>
<sequence length="425" mass="44756">MMPSKSPVAPGASLTSPKSGATKRQRKAAAAAAPLGDVTNLLVVSETPTPSPSPSKPRRTARRSLPALSDVSAVSSACSSSASVTPAPKPSSAASATPAPKSSSAAFVTPARKPSSAASVTPARKPSSPAFVTPTPKPSSAAVIEAERSVLKSPAISTVYRRTTEAQGRWRRNPAAANSKGKGPVAATASCPPLGKSARTHSRKKDTRPISASAPCHEGKKVSNCLPFLKQKRSIASTPNLLEDLLEKQRAYFADIDAFELLHGNSAQKHIVVVVDDGNTNTNNKLTIENTIDTFREADRGAEPQRRSRAAMPPSMEAIPIHADAEKKETTPLVGVAQAAPSAADDASTRRKEYLKSLEGIILVLPKPFPWWRRLPFLCPDRSCVAVGQPLLPDLLETLREPHHPTSSGSPGRGGLPGRLQRLAP</sequence>
<evidence type="ECO:0000313" key="8">
    <source>
        <dbReference type="EMBL" id="CAD6268925.1"/>
    </source>
</evidence>
<feature type="region of interest" description="Disordered" evidence="6">
    <location>
        <begin position="400"/>
        <end position="425"/>
    </location>
</feature>
<evidence type="ECO:0000313" key="9">
    <source>
        <dbReference type="Proteomes" id="UP000604825"/>
    </source>
</evidence>
<dbReference type="InterPro" id="IPR057337">
    <property type="entry name" value="Sororin_C"/>
</dbReference>